<dbReference type="Proteomes" id="UP000232323">
    <property type="component" value="Unassembled WGS sequence"/>
</dbReference>
<keyword evidence="3" id="KW-1185">Reference proteome</keyword>
<protein>
    <submittedName>
        <fullName evidence="2">Uncharacterized protein</fullName>
    </submittedName>
</protein>
<organism evidence="2 3">
    <name type="scientific">Chlamydomonas eustigma</name>
    <dbReference type="NCBI Taxonomy" id="1157962"/>
    <lineage>
        <taxon>Eukaryota</taxon>
        <taxon>Viridiplantae</taxon>
        <taxon>Chlorophyta</taxon>
        <taxon>core chlorophytes</taxon>
        <taxon>Chlorophyceae</taxon>
        <taxon>CS clade</taxon>
        <taxon>Chlamydomonadales</taxon>
        <taxon>Chlamydomonadaceae</taxon>
        <taxon>Chlamydomonas</taxon>
    </lineage>
</organism>
<evidence type="ECO:0000256" key="1">
    <source>
        <dbReference type="SAM" id="MobiDB-lite"/>
    </source>
</evidence>
<gene>
    <name evidence="2" type="ORF">CEUSTIGMA_g6859.t1</name>
</gene>
<feature type="region of interest" description="Disordered" evidence="1">
    <location>
        <begin position="20"/>
        <end position="39"/>
    </location>
</feature>
<dbReference type="EMBL" id="BEGY01000042">
    <property type="protein sequence ID" value="GAX79418.1"/>
    <property type="molecule type" value="Genomic_DNA"/>
</dbReference>
<comment type="caution">
    <text evidence="2">The sequence shown here is derived from an EMBL/GenBank/DDBJ whole genome shotgun (WGS) entry which is preliminary data.</text>
</comment>
<accession>A0A250X8L0</accession>
<feature type="compositionally biased region" description="Basic and acidic residues" evidence="1">
    <location>
        <begin position="20"/>
        <end position="29"/>
    </location>
</feature>
<name>A0A250X8L0_9CHLO</name>
<evidence type="ECO:0000313" key="2">
    <source>
        <dbReference type="EMBL" id="GAX79418.1"/>
    </source>
</evidence>
<reference evidence="2 3" key="1">
    <citation type="submission" date="2017-08" db="EMBL/GenBank/DDBJ databases">
        <title>Acidophilic green algal genome provides insights into adaptation to an acidic environment.</title>
        <authorList>
            <person name="Hirooka S."/>
            <person name="Hirose Y."/>
            <person name="Kanesaki Y."/>
            <person name="Higuchi S."/>
            <person name="Fujiwara T."/>
            <person name="Onuma R."/>
            <person name="Era A."/>
            <person name="Ohbayashi R."/>
            <person name="Uzuka A."/>
            <person name="Nozaki H."/>
            <person name="Yoshikawa H."/>
            <person name="Miyagishima S.Y."/>
        </authorList>
    </citation>
    <scope>NUCLEOTIDE SEQUENCE [LARGE SCALE GENOMIC DNA]</scope>
    <source>
        <strain evidence="2 3">NIES-2499</strain>
    </source>
</reference>
<evidence type="ECO:0000313" key="3">
    <source>
        <dbReference type="Proteomes" id="UP000232323"/>
    </source>
</evidence>
<dbReference type="AlphaFoldDB" id="A0A250X8L0"/>
<proteinExistence type="predicted"/>
<sequence>MAHPAHVEYTRFYNRYPYEAKRRTEDSPEGRGVQRAGDPKLMNDTLRTRRVCALPTKMDPFSQSVDIGLRVDTSFMRDFKIKYELCVKDKVGLTGCDYQKKNLFSDLPGKTLNTSTWQIYSATAREARRSQSVLSPRNRAMSPSISFTRAMSPLRPVRVIA</sequence>